<dbReference type="Proteomes" id="UP000006281">
    <property type="component" value="Chromosome"/>
</dbReference>
<sequence length="47" mass="5321">MDRVVVTVNDQTRAATKDELEMAFSPRKIQPDSRSRSGPPGPYYQQP</sequence>
<feature type="region of interest" description="Disordered" evidence="1">
    <location>
        <begin position="1"/>
        <end position="47"/>
    </location>
</feature>
<dbReference type="AlphaFoldDB" id="K0K1K4"/>
<dbReference type="OrthoDB" id="3700746at2"/>
<dbReference type="PATRIC" id="fig|1179773.3.peg.4969"/>
<evidence type="ECO:0000256" key="1">
    <source>
        <dbReference type="SAM" id="MobiDB-lite"/>
    </source>
</evidence>
<gene>
    <name evidence="2" type="ordered locus">BN6_49510</name>
</gene>
<dbReference type="STRING" id="1179773.BN6_49510"/>
<reference evidence="2 3" key="1">
    <citation type="journal article" date="2012" name="BMC Genomics">
        <title>Complete genome sequence of Saccharothrix espanaensis DSM 44229T and comparison to the other completely sequenced Pseudonocardiaceae.</title>
        <authorList>
            <person name="Strobel T."/>
            <person name="Al-Dilaimi A."/>
            <person name="Blom J."/>
            <person name="Gessner A."/>
            <person name="Kalinowski J."/>
            <person name="Luzhetska M."/>
            <person name="Puhler A."/>
            <person name="Szczepanowski R."/>
            <person name="Bechthold A."/>
            <person name="Ruckert C."/>
        </authorList>
    </citation>
    <scope>NUCLEOTIDE SEQUENCE [LARGE SCALE GENOMIC DNA]</scope>
    <source>
        <strain evidence="3">ATCC 51144 / DSM 44229 / JCM 9112 / NBRC 15066 / NRRL 15764</strain>
    </source>
</reference>
<dbReference type="RefSeq" id="WP_015102333.1">
    <property type="nucleotide sequence ID" value="NC_019673.1"/>
</dbReference>
<dbReference type="EMBL" id="HE804045">
    <property type="protein sequence ID" value="CCH32221.1"/>
    <property type="molecule type" value="Genomic_DNA"/>
</dbReference>
<dbReference type="HOGENOM" id="CLU_3172864_0_0_11"/>
<evidence type="ECO:0000313" key="2">
    <source>
        <dbReference type="EMBL" id="CCH32221.1"/>
    </source>
</evidence>
<organism evidence="2 3">
    <name type="scientific">Saccharothrix espanaensis (strain ATCC 51144 / DSM 44229 / JCM 9112 / NBRC 15066 / NRRL 15764)</name>
    <dbReference type="NCBI Taxonomy" id="1179773"/>
    <lineage>
        <taxon>Bacteria</taxon>
        <taxon>Bacillati</taxon>
        <taxon>Actinomycetota</taxon>
        <taxon>Actinomycetes</taxon>
        <taxon>Pseudonocardiales</taxon>
        <taxon>Pseudonocardiaceae</taxon>
        <taxon>Saccharothrix</taxon>
    </lineage>
</organism>
<name>K0K1K4_SACES</name>
<accession>K0K1K4</accession>
<proteinExistence type="predicted"/>
<evidence type="ECO:0000313" key="3">
    <source>
        <dbReference type="Proteomes" id="UP000006281"/>
    </source>
</evidence>
<dbReference type="KEGG" id="sesp:BN6_49510"/>
<protein>
    <submittedName>
        <fullName evidence="2">Uncharacterized protein</fullName>
    </submittedName>
</protein>
<keyword evidence="3" id="KW-1185">Reference proteome</keyword>